<dbReference type="InterPro" id="IPR001915">
    <property type="entry name" value="Peptidase_M48"/>
</dbReference>
<feature type="domain" description="DUF7092" evidence="9">
    <location>
        <begin position="3"/>
        <end position="81"/>
    </location>
</feature>
<dbReference type="PANTHER" id="PTHR22726">
    <property type="entry name" value="METALLOENDOPEPTIDASE OMA1"/>
    <property type="match status" value="1"/>
</dbReference>
<keyword evidence="4 6" id="KW-0862">Zinc</keyword>
<evidence type="ECO:0000256" key="2">
    <source>
        <dbReference type="ARBA" id="ARBA00022723"/>
    </source>
</evidence>
<keyword evidence="1 6" id="KW-0645">Protease</keyword>
<evidence type="ECO:0000256" key="1">
    <source>
        <dbReference type="ARBA" id="ARBA00022670"/>
    </source>
</evidence>
<dbReference type="PANTHER" id="PTHR22726:SF1">
    <property type="entry name" value="METALLOENDOPEPTIDASE OMA1, MITOCHONDRIAL"/>
    <property type="match status" value="1"/>
</dbReference>
<dbReference type="CDD" id="cd07332">
    <property type="entry name" value="M48C_Oma1_like"/>
    <property type="match status" value="1"/>
</dbReference>
<dbReference type="InterPro" id="IPR055518">
    <property type="entry name" value="DUF7092"/>
</dbReference>
<name>A0ABT8TH06_9GAMM</name>
<feature type="domain" description="Peptidase M48" evidence="8">
    <location>
        <begin position="161"/>
        <end position="373"/>
    </location>
</feature>
<dbReference type="InterPro" id="IPR051156">
    <property type="entry name" value="Mito/Outer_Membr_Metalloprot"/>
</dbReference>
<comment type="cofactor">
    <cofactor evidence="6">
        <name>Zn(2+)</name>
        <dbReference type="ChEBI" id="CHEBI:29105"/>
    </cofactor>
    <text evidence="6">Binds 1 zinc ion per subunit.</text>
</comment>
<evidence type="ECO:0000256" key="3">
    <source>
        <dbReference type="ARBA" id="ARBA00022801"/>
    </source>
</evidence>
<evidence type="ECO:0000313" key="10">
    <source>
        <dbReference type="EMBL" id="MDO3381971.1"/>
    </source>
</evidence>
<dbReference type="RefSeq" id="WP_302712124.1">
    <property type="nucleotide sequence ID" value="NZ_JAULRT010000047.1"/>
</dbReference>
<evidence type="ECO:0000259" key="8">
    <source>
        <dbReference type="Pfam" id="PF01435"/>
    </source>
</evidence>
<sequence>MQIHGRWYDGKSSKSTEATLAVAHDGQLEVRDQAAHSLLGEAHASAVSLSSRLGNSARFVRFASGAAFETTDNAAVDQLQRQWQPGRWRGVLHKLESHLGLVVCSAVLLVGLAWAGALYGVPATARVIAFSLPQDTLDRVSKETLGLLDRMHFSPSELPEQTRNQVREEFAPVLAQFPELPLKVEFRKGSEQIGANAFALPDGTIIFTDQMIELSKSADERGAILAHEIGHVALRHSLRAVIQNAVIGFVYVTLVGDGSAMGDLLIGLPVLATTLAYSRGHESEADAFSAEYLDRAGIDRQAFVDVMQRLGETMRCRYLIDEQEDVSYEQLSDKEHLALCETLAAEQGEDTDSSWMGYLSTHPELEERLEDFRSL</sequence>
<reference evidence="10" key="1">
    <citation type="submission" date="2023-07" db="EMBL/GenBank/DDBJ databases">
        <title>Gilvimarinus algae sp. nov., isolated from the surface of Kelp.</title>
        <authorList>
            <person name="Sun Y.Y."/>
            <person name="Gong Y."/>
            <person name="Du Z.J."/>
        </authorList>
    </citation>
    <scope>NUCLEOTIDE SEQUENCE</scope>
    <source>
        <strain evidence="10">SDUM040014</strain>
    </source>
</reference>
<comment type="similarity">
    <text evidence="6">Belongs to the peptidase M48 family.</text>
</comment>
<keyword evidence="7" id="KW-1133">Transmembrane helix</keyword>
<evidence type="ECO:0000256" key="4">
    <source>
        <dbReference type="ARBA" id="ARBA00022833"/>
    </source>
</evidence>
<evidence type="ECO:0000256" key="5">
    <source>
        <dbReference type="ARBA" id="ARBA00023049"/>
    </source>
</evidence>
<keyword evidence="7" id="KW-0812">Transmembrane</keyword>
<dbReference type="Gene3D" id="3.30.2010.10">
    <property type="entry name" value="Metalloproteases ('zincins'), catalytic domain"/>
    <property type="match status" value="1"/>
</dbReference>
<keyword evidence="11" id="KW-1185">Reference proteome</keyword>
<evidence type="ECO:0000256" key="7">
    <source>
        <dbReference type="SAM" id="Phobius"/>
    </source>
</evidence>
<keyword evidence="2" id="KW-0479">Metal-binding</keyword>
<feature type="transmembrane region" description="Helical" evidence="7">
    <location>
        <begin position="99"/>
        <end position="121"/>
    </location>
</feature>
<dbReference type="Proteomes" id="UP001168380">
    <property type="component" value="Unassembled WGS sequence"/>
</dbReference>
<evidence type="ECO:0000259" key="9">
    <source>
        <dbReference type="Pfam" id="PF23368"/>
    </source>
</evidence>
<dbReference type="EMBL" id="JAULRT010000047">
    <property type="protein sequence ID" value="MDO3381971.1"/>
    <property type="molecule type" value="Genomic_DNA"/>
</dbReference>
<accession>A0ABT8TH06</accession>
<gene>
    <name evidence="10" type="ORF">QWI16_07260</name>
</gene>
<dbReference type="Pfam" id="PF23368">
    <property type="entry name" value="DUF7092"/>
    <property type="match status" value="1"/>
</dbReference>
<keyword evidence="5 6" id="KW-0482">Metalloprotease</keyword>
<proteinExistence type="inferred from homology"/>
<evidence type="ECO:0000256" key="6">
    <source>
        <dbReference type="RuleBase" id="RU003983"/>
    </source>
</evidence>
<organism evidence="10 11">
    <name type="scientific">Gilvimarinus algae</name>
    <dbReference type="NCBI Taxonomy" id="3058037"/>
    <lineage>
        <taxon>Bacteria</taxon>
        <taxon>Pseudomonadati</taxon>
        <taxon>Pseudomonadota</taxon>
        <taxon>Gammaproteobacteria</taxon>
        <taxon>Cellvibrionales</taxon>
        <taxon>Cellvibrionaceae</taxon>
        <taxon>Gilvimarinus</taxon>
    </lineage>
</organism>
<comment type="caution">
    <text evidence="10">The sequence shown here is derived from an EMBL/GenBank/DDBJ whole genome shotgun (WGS) entry which is preliminary data.</text>
</comment>
<keyword evidence="7" id="KW-0472">Membrane</keyword>
<dbReference type="Pfam" id="PF01435">
    <property type="entry name" value="Peptidase_M48"/>
    <property type="match status" value="1"/>
</dbReference>
<keyword evidence="3 6" id="KW-0378">Hydrolase</keyword>
<protein>
    <submittedName>
        <fullName evidence="10">M48 family metallopeptidase</fullName>
    </submittedName>
</protein>
<evidence type="ECO:0000313" key="11">
    <source>
        <dbReference type="Proteomes" id="UP001168380"/>
    </source>
</evidence>